<dbReference type="AlphaFoldDB" id="A0A9N8D9C1"/>
<feature type="chain" id="PRO_5040210513" evidence="2">
    <location>
        <begin position="20"/>
        <end position="318"/>
    </location>
</feature>
<name>A0A9N8D9C1_9STRA</name>
<dbReference type="PANTHER" id="PTHR36348:SF1">
    <property type="entry name" value="EXPRESSED PROTEIN"/>
    <property type="match status" value="1"/>
</dbReference>
<feature type="signal peptide" evidence="2">
    <location>
        <begin position="1"/>
        <end position="19"/>
    </location>
</feature>
<evidence type="ECO:0000313" key="4">
    <source>
        <dbReference type="Proteomes" id="UP001153069"/>
    </source>
</evidence>
<dbReference type="EMBL" id="CAICTM010000045">
    <property type="protein sequence ID" value="CAB9498798.1"/>
    <property type="molecule type" value="Genomic_DNA"/>
</dbReference>
<reference evidence="3" key="1">
    <citation type="submission" date="2020-06" db="EMBL/GenBank/DDBJ databases">
        <authorList>
            <consortium name="Plant Systems Biology data submission"/>
        </authorList>
    </citation>
    <scope>NUCLEOTIDE SEQUENCE</scope>
    <source>
        <strain evidence="3">D6</strain>
    </source>
</reference>
<accession>A0A9N8D9C1</accession>
<feature type="region of interest" description="Disordered" evidence="1">
    <location>
        <begin position="37"/>
        <end position="62"/>
    </location>
</feature>
<protein>
    <submittedName>
        <fullName evidence="3">Uncharacterized protein</fullName>
    </submittedName>
</protein>
<feature type="compositionally biased region" description="Polar residues" evidence="1">
    <location>
        <begin position="42"/>
        <end position="59"/>
    </location>
</feature>
<gene>
    <name evidence="3" type="ORF">SEMRO_45_G027190.1</name>
</gene>
<dbReference type="Proteomes" id="UP001153069">
    <property type="component" value="Unassembled WGS sequence"/>
</dbReference>
<evidence type="ECO:0000256" key="2">
    <source>
        <dbReference type="SAM" id="SignalP"/>
    </source>
</evidence>
<organism evidence="3 4">
    <name type="scientific">Seminavis robusta</name>
    <dbReference type="NCBI Taxonomy" id="568900"/>
    <lineage>
        <taxon>Eukaryota</taxon>
        <taxon>Sar</taxon>
        <taxon>Stramenopiles</taxon>
        <taxon>Ochrophyta</taxon>
        <taxon>Bacillariophyta</taxon>
        <taxon>Bacillariophyceae</taxon>
        <taxon>Bacillariophycidae</taxon>
        <taxon>Naviculales</taxon>
        <taxon>Naviculaceae</taxon>
        <taxon>Seminavis</taxon>
    </lineage>
</organism>
<dbReference type="OrthoDB" id="2020333at2759"/>
<comment type="caution">
    <text evidence="3">The sequence shown here is derived from an EMBL/GenBank/DDBJ whole genome shotgun (WGS) entry which is preliminary data.</text>
</comment>
<keyword evidence="4" id="KW-1185">Reference proteome</keyword>
<dbReference type="PANTHER" id="PTHR36348">
    <property type="entry name" value="EXPRESSED PROTEIN"/>
    <property type="match status" value="1"/>
</dbReference>
<evidence type="ECO:0000256" key="1">
    <source>
        <dbReference type="SAM" id="MobiDB-lite"/>
    </source>
</evidence>
<sequence>MKFSVLCLITLLVASTSFGFCPVATPGRRVSLVVASSSSSSDDNSPFNRASRIEGNSRQPNEEEVKIMDEMINKLANAKPYELPNAVRRAFRVISSPPFFMRIASLTDAASDAVEKEKLAALASNLVATLEAVVETTEEQLDERAKEVEVVVKAAAEPDSGEFLVPLSQDRLVAMRQKLQGLEPNTLDEGFLSTVDAWMNKSHLDGMDLMVQILQSVLQMYAGTQILRAKEGEGDASSSSSSPAAELFHKLLQTESDNWDAEIQKAAPGVTPSSLKSEVQRAMETIVLGLESGSMAQQVQAEYLRELVTRVEKIEKLV</sequence>
<proteinExistence type="predicted"/>
<evidence type="ECO:0000313" key="3">
    <source>
        <dbReference type="EMBL" id="CAB9498798.1"/>
    </source>
</evidence>
<keyword evidence="2" id="KW-0732">Signal</keyword>